<dbReference type="Proteomes" id="UP000317169">
    <property type="component" value="Unassembled WGS sequence"/>
</dbReference>
<reference evidence="2 3" key="1">
    <citation type="submission" date="2019-06" db="EMBL/GenBank/DDBJ databases">
        <title>Flavibacter putida gen. nov., sp. nov., a novel marine bacterium of the family Flavobacteriaceae isolated from coastal seawater.</title>
        <authorList>
            <person name="Feng X."/>
        </authorList>
    </citation>
    <scope>NUCLEOTIDE SEQUENCE [LARGE SCALE GENOMIC DNA]</scope>
    <source>
        <strain evidence="2 3">PLHSN227</strain>
    </source>
</reference>
<dbReference type="OrthoDB" id="9814200at2"/>
<dbReference type="RefSeq" id="WP_141421016.1">
    <property type="nucleotide sequence ID" value="NZ_VIAR01000003.1"/>
</dbReference>
<keyword evidence="3" id="KW-1185">Reference proteome</keyword>
<dbReference type="InterPro" id="IPR041490">
    <property type="entry name" value="KstR2_TetR_C"/>
</dbReference>
<dbReference type="InterPro" id="IPR050624">
    <property type="entry name" value="HTH-type_Tx_Regulator"/>
</dbReference>
<dbReference type="EMBL" id="VIAR01000003">
    <property type="protein sequence ID" value="TQD39750.1"/>
    <property type="molecule type" value="Genomic_DNA"/>
</dbReference>
<dbReference type="Gene3D" id="1.10.10.60">
    <property type="entry name" value="Homeodomain-like"/>
    <property type="match status" value="1"/>
</dbReference>
<accession>A0A507ZQA2</accession>
<sequence length="185" mass="21652">MKKFCKWRLNFLTKKAIKQLLVKDIATVAGTEAASLYNHIKNKQEILQVLLLAVAEKFNVAIDAISVKKIASKQKLKQIIEAHLEIAFEHRQSVHLILHDWKELEEEQKQTFLTLRNDYQNKFQKIIEDGIESGCLKNINPVLQLQHILSSLRWIYNPELYKKPVEINLEEYKETVLNLLFNGIF</sequence>
<evidence type="ECO:0000313" key="2">
    <source>
        <dbReference type="EMBL" id="TQD39750.1"/>
    </source>
</evidence>
<dbReference type="InterPro" id="IPR009057">
    <property type="entry name" value="Homeodomain-like_sf"/>
</dbReference>
<dbReference type="PANTHER" id="PTHR43479:SF11">
    <property type="entry name" value="ACREF_ENVCD OPERON REPRESSOR-RELATED"/>
    <property type="match status" value="1"/>
</dbReference>
<dbReference type="SUPFAM" id="SSF48498">
    <property type="entry name" value="Tetracyclin repressor-like, C-terminal domain"/>
    <property type="match status" value="1"/>
</dbReference>
<evidence type="ECO:0000259" key="1">
    <source>
        <dbReference type="Pfam" id="PF17932"/>
    </source>
</evidence>
<protein>
    <submittedName>
        <fullName evidence="2">TetR/AcrR family transcriptional regulator</fullName>
    </submittedName>
</protein>
<evidence type="ECO:0000313" key="3">
    <source>
        <dbReference type="Proteomes" id="UP000317169"/>
    </source>
</evidence>
<dbReference type="SUPFAM" id="SSF46689">
    <property type="entry name" value="Homeodomain-like"/>
    <property type="match status" value="1"/>
</dbReference>
<dbReference type="Gene3D" id="1.10.357.10">
    <property type="entry name" value="Tetracycline Repressor, domain 2"/>
    <property type="match status" value="1"/>
</dbReference>
<feature type="domain" description="HTH-type transcriptional repressor KstR2 C-terminal" evidence="1">
    <location>
        <begin position="72"/>
        <end position="157"/>
    </location>
</feature>
<dbReference type="Pfam" id="PF17932">
    <property type="entry name" value="TetR_C_24"/>
    <property type="match status" value="1"/>
</dbReference>
<comment type="caution">
    <text evidence="2">The sequence shown here is derived from an EMBL/GenBank/DDBJ whole genome shotgun (WGS) entry which is preliminary data.</text>
</comment>
<organism evidence="2 3">
    <name type="scientific">Haloflavibacter putidus</name>
    <dbReference type="NCBI Taxonomy" id="2576776"/>
    <lineage>
        <taxon>Bacteria</taxon>
        <taxon>Pseudomonadati</taxon>
        <taxon>Bacteroidota</taxon>
        <taxon>Flavobacteriia</taxon>
        <taxon>Flavobacteriales</taxon>
        <taxon>Flavobacteriaceae</taxon>
        <taxon>Haloflavibacter</taxon>
    </lineage>
</organism>
<dbReference type="AlphaFoldDB" id="A0A507ZQA2"/>
<name>A0A507ZQA2_9FLAO</name>
<proteinExistence type="predicted"/>
<dbReference type="PANTHER" id="PTHR43479">
    <property type="entry name" value="ACREF/ENVCD OPERON REPRESSOR-RELATED"/>
    <property type="match status" value="1"/>
</dbReference>
<dbReference type="InterPro" id="IPR036271">
    <property type="entry name" value="Tet_transcr_reg_TetR-rel_C_sf"/>
</dbReference>
<gene>
    <name evidence="2" type="ORF">FKR84_04450</name>
</gene>